<feature type="domain" description="4'-phosphopantetheinyl transferase" evidence="3">
    <location>
        <begin position="124"/>
        <end position="215"/>
    </location>
</feature>
<dbReference type="EC" id="2.7.8.7" evidence="1"/>
<accession>A0A088RPU6</accession>
<evidence type="ECO:0000313" key="5">
    <source>
        <dbReference type="Proteomes" id="UP000063063"/>
    </source>
</evidence>
<dbReference type="EMBL" id="CP009389">
    <property type="protein sequence ID" value="AIN97993.1"/>
    <property type="molecule type" value="Genomic_DNA"/>
</dbReference>
<evidence type="ECO:0000256" key="1">
    <source>
        <dbReference type="ARBA" id="ARBA00013172"/>
    </source>
</evidence>
<dbReference type="Gene3D" id="3.90.470.20">
    <property type="entry name" value="4'-phosphopantetheinyl transferase domain"/>
    <property type="match status" value="1"/>
</dbReference>
<dbReference type="PANTHER" id="PTHR12215:SF10">
    <property type="entry name" value="L-AMINOADIPATE-SEMIALDEHYDE DEHYDROGENASE-PHOSPHOPANTETHEINYL TRANSFERASE"/>
    <property type="match status" value="1"/>
</dbReference>
<dbReference type="InterPro" id="IPR050559">
    <property type="entry name" value="P-Pant_transferase_sf"/>
</dbReference>
<gene>
    <name evidence="4" type="ORF">LPMP_205010</name>
</gene>
<organism evidence="4 5">
    <name type="scientific">Leishmania panamensis</name>
    <dbReference type="NCBI Taxonomy" id="5679"/>
    <lineage>
        <taxon>Eukaryota</taxon>
        <taxon>Discoba</taxon>
        <taxon>Euglenozoa</taxon>
        <taxon>Kinetoplastea</taxon>
        <taxon>Metakinetoplastina</taxon>
        <taxon>Trypanosomatida</taxon>
        <taxon>Trypanosomatidae</taxon>
        <taxon>Leishmaniinae</taxon>
        <taxon>Leishmania</taxon>
        <taxon>Leishmania guyanensis species complex</taxon>
    </lineage>
</organism>
<dbReference type="InterPro" id="IPR008278">
    <property type="entry name" value="4-PPantetheinyl_Trfase_dom"/>
</dbReference>
<dbReference type="Proteomes" id="UP000063063">
    <property type="component" value="Chromosome 20"/>
</dbReference>
<evidence type="ECO:0000313" key="4">
    <source>
        <dbReference type="EMBL" id="AIN97993.1"/>
    </source>
</evidence>
<dbReference type="RefSeq" id="XP_010698700.1">
    <property type="nucleotide sequence ID" value="XM_010700398.1"/>
</dbReference>
<evidence type="ECO:0000259" key="3">
    <source>
        <dbReference type="Pfam" id="PF01648"/>
    </source>
</evidence>
<proteinExistence type="predicted"/>
<name>A0A088RPU6_LEIPA</name>
<dbReference type="Pfam" id="PF01648">
    <property type="entry name" value="ACPS"/>
    <property type="match status" value="1"/>
</dbReference>
<dbReference type="InterPro" id="IPR037143">
    <property type="entry name" value="4-PPantetheinyl_Trfase_dom_sf"/>
</dbReference>
<evidence type="ECO:0000256" key="2">
    <source>
        <dbReference type="ARBA" id="ARBA00022679"/>
    </source>
</evidence>
<dbReference type="eggNOG" id="ENOG502SH78">
    <property type="taxonomic scope" value="Eukaryota"/>
</dbReference>
<dbReference type="OrthoDB" id="26719at2759"/>
<dbReference type="VEuPathDB" id="TriTrypDB:LPMP_205010"/>
<sequence>MAKILAANAGAWQPSEDDFRSALAQLHRKDSVRHAIESAQATVADQSPPHSCADTKARLLARHLLLHVLTKSDNTQAERLLWKREVHLPISKYGKPLTASYRDGHYSVTHVAEWVCCARSPAAPLGVDIATVLPHDSVLFSLFLSEEELVRTEAVPRKQWPLLFALFWTLKECVLKALGLGLSTKLQMCDISLDNIGLENISVVSNAQPGTIHIASKHHMMLSLRGNANQRWSYSCFMLPGDPSHMVSAVLQEEAVDDAMEVLFVSPQTALQD</sequence>
<dbReference type="PANTHER" id="PTHR12215">
    <property type="entry name" value="PHOSPHOPANTETHEINE TRANSFERASE"/>
    <property type="match status" value="1"/>
</dbReference>
<dbReference type="GO" id="GO:0000287">
    <property type="term" value="F:magnesium ion binding"/>
    <property type="evidence" value="ECO:0007669"/>
    <property type="project" value="InterPro"/>
</dbReference>
<dbReference type="GO" id="GO:0008897">
    <property type="term" value="F:holo-[acyl-carrier-protein] synthase activity"/>
    <property type="evidence" value="ECO:0007669"/>
    <property type="project" value="UniProtKB-EC"/>
</dbReference>
<dbReference type="GeneID" id="22574713"/>
<protein>
    <recommendedName>
        <fullName evidence="1">holo-[acyl-carrier-protein] synthase</fullName>
        <ecNumber evidence="1">2.7.8.7</ecNumber>
    </recommendedName>
</protein>
<dbReference type="GO" id="GO:0019878">
    <property type="term" value="P:lysine biosynthetic process via aminoadipic acid"/>
    <property type="evidence" value="ECO:0007669"/>
    <property type="project" value="TreeGrafter"/>
</dbReference>
<keyword evidence="5" id="KW-1185">Reference proteome</keyword>
<dbReference type="KEGG" id="lpan:LPMP_205010"/>
<dbReference type="AlphaFoldDB" id="A0A088RPU6"/>
<dbReference type="SUPFAM" id="SSF56214">
    <property type="entry name" value="4'-phosphopantetheinyl transferase"/>
    <property type="match status" value="1"/>
</dbReference>
<dbReference type="VEuPathDB" id="TriTrypDB:LPAL13_200056800"/>
<keyword evidence="2" id="KW-0808">Transferase</keyword>
<reference evidence="4 5" key="1">
    <citation type="journal article" date="2015" name="Sci. Rep.">
        <title>The genome of Leishmania panamensis: insights into genomics of the L. (Viannia) subgenus.</title>
        <authorList>
            <person name="Llanes A."/>
            <person name="Restrepo C.M."/>
            <person name="Vecchio G.D."/>
            <person name="Anguizola F.J."/>
            <person name="Lleonart R."/>
        </authorList>
    </citation>
    <scope>NUCLEOTIDE SEQUENCE [LARGE SCALE GENOMIC DNA]</scope>
    <source>
        <strain evidence="4 5">MHOM/PA/94/PSC-1</strain>
    </source>
</reference>
<dbReference type="GO" id="GO:0005829">
    <property type="term" value="C:cytosol"/>
    <property type="evidence" value="ECO:0007669"/>
    <property type="project" value="TreeGrafter"/>
</dbReference>